<dbReference type="EMBL" id="JBHFEH010000064">
    <property type="protein sequence ID" value="KAL2049440.1"/>
    <property type="molecule type" value="Genomic_DNA"/>
</dbReference>
<keyword evidence="2" id="KW-1185">Reference proteome</keyword>
<gene>
    <name evidence="1" type="ORF">ABVK25_010344</name>
</gene>
<evidence type="ECO:0000313" key="1">
    <source>
        <dbReference type="EMBL" id="KAL2049440.1"/>
    </source>
</evidence>
<reference evidence="1 2" key="1">
    <citation type="submission" date="2024-09" db="EMBL/GenBank/DDBJ databases">
        <title>Rethinking Asexuality: The Enigmatic Case of Functional Sexual Genes in Lepraria (Stereocaulaceae).</title>
        <authorList>
            <person name="Doellman M."/>
            <person name="Sun Y."/>
            <person name="Barcenas-Pena A."/>
            <person name="Lumbsch H.T."/>
            <person name="Grewe F."/>
        </authorList>
    </citation>
    <scope>NUCLEOTIDE SEQUENCE [LARGE SCALE GENOMIC DNA]</scope>
    <source>
        <strain evidence="1 2">Grewe 0041</strain>
    </source>
</reference>
<dbReference type="Proteomes" id="UP001590951">
    <property type="component" value="Unassembled WGS sequence"/>
</dbReference>
<evidence type="ECO:0000313" key="2">
    <source>
        <dbReference type="Proteomes" id="UP001590951"/>
    </source>
</evidence>
<comment type="caution">
    <text evidence="1">The sequence shown here is derived from an EMBL/GenBank/DDBJ whole genome shotgun (WGS) entry which is preliminary data.</text>
</comment>
<accession>A0ABR4AVW3</accession>
<protein>
    <submittedName>
        <fullName evidence="1">Uncharacterized protein</fullName>
    </submittedName>
</protein>
<proteinExistence type="predicted"/>
<sequence>MSWTVPAPSISVAFLLTPDNDKNKQSFYEIILSIGRGCEALERDLRALEATKLSINFKESIREFFLALLFHAHIIFAPTVEEILGFVDQNLLPREMLPTIEEAQRVNDLLVADVRMQIRKSIKEKLLSTVPRVEVGDEIPVRPPREILVKMIFQKAWEDKKTRCQKDNRDITEEDLKRVMESFSRLEIFREIPPEYAFEVDTNNLGYDFSDGLHRMFHVCVGNTDELRHCHAGATAPEWSKFTAFKQFCTDARKARFGDYAKKISDMDCILRKFEAEEENEARKKIKEWEEKSRKSFPKKDRRVKMRDAKAKAIERMRGHETYEDKGEFGQAYQGNDFTPRLKCFACEGTFPYHECLSPSEEEYKLNLMNEVGKNAPTKYKCAEAATSRKCNNLS</sequence>
<organism evidence="1 2">
    <name type="scientific">Lepraria finkii</name>
    <dbReference type="NCBI Taxonomy" id="1340010"/>
    <lineage>
        <taxon>Eukaryota</taxon>
        <taxon>Fungi</taxon>
        <taxon>Dikarya</taxon>
        <taxon>Ascomycota</taxon>
        <taxon>Pezizomycotina</taxon>
        <taxon>Lecanoromycetes</taxon>
        <taxon>OSLEUM clade</taxon>
        <taxon>Lecanoromycetidae</taxon>
        <taxon>Lecanorales</taxon>
        <taxon>Lecanorineae</taxon>
        <taxon>Stereocaulaceae</taxon>
        <taxon>Lepraria</taxon>
    </lineage>
</organism>
<name>A0ABR4AVW3_9LECA</name>